<sequence length="133" mass="15000">MENEFHDIDDIPLRVEIQPYMFEPPARAEPTENSEENSETSTSNGDDESRLLNTIWCECGLCETMTTVPECICCAEIPLIDEIRASSQIDLRVHLMTMSQLMRFIDTLPTDALFSGSGIAWEEETAKLSQPVL</sequence>
<dbReference type="EnsemblMetazoa" id="G33741.1">
    <property type="protein sequence ID" value="G33741.1:cds"/>
    <property type="gene ID" value="G33741"/>
</dbReference>
<proteinExistence type="predicted"/>
<accession>A0A8W8MFR8</accession>
<reference evidence="2" key="1">
    <citation type="submission" date="2022-08" db="UniProtKB">
        <authorList>
            <consortium name="EnsemblMetazoa"/>
        </authorList>
    </citation>
    <scope>IDENTIFICATION</scope>
    <source>
        <strain evidence="2">05x7-T-G4-1.051#20</strain>
    </source>
</reference>
<evidence type="ECO:0000313" key="3">
    <source>
        <dbReference type="Proteomes" id="UP000005408"/>
    </source>
</evidence>
<keyword evidence="3" id="KW-1185">Reference proteome</keyword>
<dbReference type="Proteomes" id="UP000005408">
    <property type="component" value="Unassembled WGS sequence"/>
</dbReference>
<evidence type="ECO:0000256" key="1">
    <source>
        <dbReference type="SAM" id="MobiDB-lite"/>
    </source>
</evidence>
<dbReference type="PANTHER" id="PTHR36981:SF1">
    <property type="entry name" value="P2X PURINORECEPTOR 7 INTRACELLULAR DOMAIN-CONTAINING PROTEIN"/>
    <property type="match status" value="1"/>
</dbReference>
<name>A0A8W8MFR8_MAGGI</name>
<evidence type="ECO:0000313" key="2">
    <source>
        <dbReference type="EnsemblMetazoa" id="G33741.1:cds"/>
    </source>
</evidence>
<feature type="region of interest" description="Disordered" evidence="1">
    <location>
        <begin position="22"/>
        <end position="48"/>
    </location>
</feature>
<organism evidence="2 3">
    <name type="scientific">Magallana gigas</name>
    <name type="common">Pacific oyster</name>
    <name type="synonym">Crassostrea gigas</name>
    <dbReference type="NCBI Taxonomy" id="29159"/>
    <lineage>
        <taxon>Eukaryota</taxon>
        <taxon>Metazoa</taxon>
        <taxon>Spiralia</taxon>
        <taxon>Lophotrochozoa</taxon>
        <taxon>Mollusca</taxon>
        <taxon>Bivalvia</taxon>
        <taxon>Autobranchia</taxon>
        <taxon>Pteriomorphia</taxon>
        <taxon>Ostreida</taxon>
        <taxon>Ostreoidea</taxon>
        <taxon>Ostreidae</taxon>
        <taxon>Magallana</taxon>
    </lineage>
</organism>
<dbReference type="AlphaFoldDB" id="A0A8W8MFR8"/>
<protein>
    <submittedName>
        <fullName evidence="2">Uncharacterized protein</fullName>
    </submittedName>
</protein>
<dbReference type="PANTHER" id="PTHR36981">
    <property type="entry name" value="ZGC:195170"/>
    <property type="match status" value="1"/>
</dbReference>